<protein>
    <submittedName>
        <fullName evidence="2">Uncharacterized protein</fullName>
    </submittedName>
</protein>
<organism evidence="2 3">
    <name type="scientific">Klebsormidium nitens</name>
    <name type="common">Green alga</name>
    <name type="synonym">Ulothrix nitens</name>
    <dbReference type="NCBI Taxonomy" id="105231"/>
    <lineage>
        <taxon>Eukaryota</taxon>
        <taxon>Viridiplantae</taxon>
        <taxon>Streptophyta</taxon>
        <taxon>Klebsormidiophyceae</taxon>
        <taxon>Klebsormidiales</taxon>
        <taxon>Klebsormidiaceae</taxon>
        <taxon>Klebsormidium</taxon>
    </lineage>
</organism>
<reference evidence="2 3" key="1">
    <citation type="journal article" date="2014" name="Nat. Commun.">
        <title>Klebsormidium flaccidum genome reveals primary factors for plant terrestrial adaptation.</title>
        <authorList>
            <person name="Hori K."/>
            <person name="Maruyama F."/>
            <person name="Fujisawa T."/>
            <person name="Togashi T."/>
            <person name="Yamamoto N."/>
            <person name="Seo M."/>
            <person name="Sato S."/>
            <person name="Yamada T."/>
            <person name="Mori H."/>
            <person name="Tajima N."/>
            <person name="Moriyama T."/>
            <person name="Ikeuchi M."/>
            <person name="Watanabe M."/>
            <person name="Wada H."/>
            <person name="Kobayashi K."/>
            <person name="Saito M."/>
            <person name="Masuda T."/>
            <person name="Sasaki-Sekimoto Y."/>
            <person name="Mashiguchi K."/>
            <person name="Awai K."/>
            <person name="Shimojima M."/>
            <person name="Masuda S."/>
            <person name="Iwai M."/>
            <person name="Nobusawa T."/>
            <person name="Narise T."/>
            <person name="Kondo S."/>
            <person name="Saito H."/>
            <person name="Sato R."/>
            <person name="Murakawa M."/>
            <person name="Ihara Y."/>
            <person name="Oshima-Yamada Y."/>
            <person name="Ohtaka K."/>
            <person name="Satoh M."/>
            <person name="Sonobe K."/>
            <person name="Ishii M."/>
            <person name="Ohtani R."/>
            <person name="Kanamori-Sato M."/>
            <person name="Honoki R."/>
            <person name="Miyazaki D."/>
            <person name="Mochizuki H."/>
            <person name="Umetsu J."/>
            <person name="Higashi K."/>
            <person name="Shibata D."/>
            <person name="Kamiya Y."/>
            <person name="Sato N."/>
            <person name="Nakamura Y."/>
            <person name="Tabata S."/>
            <person name="Ida S."/>
            <person name="Kurokawa K."/>
            <person name="Ohta H."/>
        </authorList>
    </citation>
    <scope>NUCLEOTIDE SEQUENCE [LARGE SCALE GENOMIC DNA]</scope>
    <source>
        <strain evidence="2 3">NIES-2285</strain>
    </source>
</reference>
<feature type="region of interest" description="Disordered" evidence="1">
    <location>
        <begin position="363"/>
        <end position="444"/>
    </location>
</feature>
<name>A0A1Y1IK95_KLENI</name>
<feature type="region of interest" description="Disordered" evidence="1">
    <location>
        <begin position="243"/>
        <end position="280"/>
    </location>
</feature>
<keyword evidence="3" id="KW-1185">Reference proteome</keyword>
<accession>A0A1Y1IK95</accession>
<evidence type="ECO:0000313" key="3">
    <source>
        <dbReference type="Proteomes" id="UP000054558"/>
    </source>
</evidence>
<evidence type="ECO:0000313" key="2">
    <source>
        <dbReference type="EMBL" id="GAQ89849.1"/>
    </source>
</evidence>
<dbReference type="Proteomes" id="UP000054558">
    <property type="component" value="Unassembled WGS sequence"/>
</dbReference>
<dbReference type="AlphaFoldDB" id="A0A1Y1IK95"/>
<feature type="compositionally biased region" description="Gly residues" evidence="1">
    <location>
        <begin position="394"/>
        <end position="411"/>
    </location>
</feature>
<feature type="compositionally biased region" description="Acidic residues" evidence="1">
    <location>
        <begin position="363"/>
        <end position="373"/>
    </location>
</feature>
<evidence type="ECO:0000256" key="1">
    <source>
        <dbReference type="SAM" id="MobiDB-lite"/>
    </source>
</evidence>
<dbReference type="EMBL" id="DF237518">
    <property type="protein sequence ID" value="GAQ89849.1"/>
    <property type="molecule type" value="Genomic_DNA"/>
</dbReference>
<sequence length="444" mass="47228">MTSLGVSYPSTTPKATMIVSMLREKGKATEFWDSADTIFTSVGKVEAGTEAAATVVGKALDTGTKAYHVLPHFFEVDLVTEFPPPLSGGGKHLKFYMFEIPQPASVKLNQLRPGDPLFHINPETDDLIGAWMMTAVGIPPNKDGSEVTEELLSVAPRAIRYHVMEHKPGAPGLGEGKYTMRELRAHVSPAAMFGTPALYPIKTRRGPLQISLYSKCFSMLAGRLFPDPSALIKDGKNIQPLRDFVHFNPDEPLPESPEQPGKSTRKEKREQTPGPTARGSAAVTAAAIVAAAGPTVTPASGKGRAEGPVKESGAKRVSDLIAAATSVSQDLALLFLCVQTELVQGAPIGASLAPFWNMMNLPEDEETESEDEEQQRSGGEPLHPGVSQHSTQEQGGGGGTRARGAGSGQRGGPKQAHAPLGGRQKELSLSPTCFPTTAPRRRDA</sequence>
<gene>
    <name evidence="2" type="ORF">KFL_005690040</name>
</gene>
<proteinExistence type="predicted"/>